<evidence type="ECO:0000259" key="6">
    <source>
        <dbReference type="PROSITE" id="PS51767"/>
    </source>
</evidence>
<keyword evidence="2 4" id="KW-0064">Aspartyl protease</keyword>
<dbReference type="PRINTS" id="PR00792">
    <property type="entry name" value="PEPSIN"/>
</dbReference>
<dbReference type="OrthoDB" id="660550at2759"/>
<dbReference type="CDD" id="cd05471">
    <property type="entry name" value="pepsin_like"/>
    <property type="match status" value="1"/>
</dbReference>
<feature type="region of interest" description="Disordered" evidence="5">
    <location>
        <begin position="82"/>
        <end position="103"/>
    </location>
</feature>
<dbReference type="GO" id="GO:0004190">
    <property type="term" value="F:aspartic-type endopeptidase activity"/>
    <property type="evidence" value="ECO:0007669"/>
    <property type="project" value="UniProtKB-KW"/>
</dbReference>
<evidence type="ECO:0000256" key="1">
    <source>
        <dbReference type="ARBA" id="ARBA00007447"/>
    </source>
</evidence>
<dbReference type="SUPFAM" id="SSF50630">
    <property type="entry name" value="Acid proteases"/>
    <property type="match status" value="1"/>
</dbReference>
<keyword evidence="4" id="KW-0645">Protease</keyword>
<dbReference type="Pfam" id="PF00026">
    <property type="entry name" value="Asp"/>
    <property type="match status" value="1"/>
</dbReference>
<dbReference type="PROSITE" id="PS00141">
    <property type="entry name" value="ASP_PROTEASE"/>
    <property type="match status" value="2"/>
</dbReference>
<dbReference type="Gene3D" id="2.40.70.10">
    <property type="entry name" value="Acid Proteases"/>
    <property type="match status" value="2"/>
</dbReference>
<dbReference type="PROSITE" id="PS51767">
    <property type="entry name" value="PEPTIDASE_A1"/>
    <property type="match status" value="1"/>
</dbReference>
<comment type="similarity">
    <text evidence="1 4">Belongs to the peptidase A1 family.</text>
</comment>
<dbReference type="PANTHER" id="PTHR47966:SF74">
    <property type="entry name" value="AGR407CP"/>
    <property type="match status" value="1"/>
</dbReference>
<feature type="active site" evidence="3">
    <location>
        <position position="313"/>
    </location>
</feature>
<evidence type="ECO:0000256" key="2">
    <source>
        <dbReference type="ARBA" id="ARBA00022750"/>
    </source>
</evidence>
<evidence type="ECO:0000256" key="4">
    <source>
        <dbReference type="RuleBase" id="RU000454"/>
    </source>
</evidence>
<organism evidence="7 8">
    <name type="scientific">Amanita muscaria (strain Koide BX008)</name>
    <dbReference type="NCBI Taxonomy" id="946122"/>
    <lineage>
        <taxon>Eukaryota</taxon>
        <taxon>Fungi</taxon>
        <taxon>Dikarya</taxon>
        <taxon>Basidiomycota</taxon>
        <taxon>Agaricomycotina</taxon>
        <taxon>Agaricomycetes</taxon>
        <taxon>Agaricomycetidae</taxon>
        <taxon>Agaricales</taxon>
        <taxon>Pluteineae</taxon>
        <taxon>Amanitaceae</taxon>
        <taxon>Amanita</taxon>
    </lineage>
</organism>
<dbReference type="InterPro" id="IPR001969">
    <property type="entry name" value="Aspartic_peptidase_AS"/>
</dbReference>
<dbReference type="HOGENOM" id="CLU_038846_0_0_1"/>
<protein>
    <recommendedName>
        <fullName evidence="6">Peptidase A1 domain-containing protein</fullName>
    </recommendedName>
</protein>
<evidence type="ECO:0000313" key="8">
    <source>
        <dbReference type="Proteomes" id="UP000054549"/>
    </source>
</evidence>
<evidence type="ECO:0000256" key="3">
    <source>
        <dbReference type="PIRSR" id="PIRSR601461-1"/>
    </source>
</evidence>
<name>A0A0C2WCN7_AMAMK</name>
<evidence type="ECO:0000256" key="5">
    <source>
        <dbReference type="SAM" id="MobiDB-lite"/>
    </source>
</evidence>
<dbReference type="PANTHER" id="PTHR47966">
    <property type="entry name" value="BETA-SITE APP-CLEAVING ENZYME, ISOFORM A-RELATED"/>
    <property type="match status" value="1"/>
</dbReference>
<feature type="domain" description="Peptidase A1" evidence="6">
    <location>
        <begin position="114"/>
        <end position="431"/>
    </location>
</feature>
<dbReference type="AlphaFoldDB" id="A0A0C2WCN7"/>
<accession>A0A0C2WCN7</accession>
<dbReference type="InterPro" id="IPR021109">
    <property type="entry name" value="Peptidase_aspartic_dom_sf"/>
</dbReference>
<dbReference type="Proteomes" id="UP000054549">
    <property type="component" value="Unassembled WGS sequence"/>
</dbReference>
<dbReference type="GO" id="GO:0006508">
    <property type="term" value="P:proteolysis"/>
    <property type="evidence" value="ECO:0007669"/>
    <property type="project" value="UniProtKB-KW"/>
</dbReference>
<dbReference type="EMBL" id="KN818323">
    <property type="protein sequence ID" value="KIL59047.1"/>
    <property type="molecule type" value="Genomic_DNA"/>
</dbReference>
<sequence length="441" mass="46258">MAPQPVKYVSTRLQRLSGLFRSKSTNNGFKKAISFKSRVVEGGTNIIARDAGRAQKLKAGLHPHGPAAFYARNLPENFTLHHKRKKPAPAPAPAPGDSTTPGHSIDVIDAGVTYTTSVGVGQPAQEFTLLIDTGSSNTWVGAGQTYNPTSTSQNTGNQVNVSYGSGSFSGTEYNDTVTLAPDLVIPNQSVGVASTAQGFGNGIDGILGIGPVDLTTGTVSGTPSVPTVTDNLYNNGTISTESIGISYIPTTSQNPVANGELTFGDVDPSKFTGQIEYVPITQTSPANHYWGIDQSITYGNSTTIMAPTSGIVDTGTTLLLIASDAFQAYQQATGATLDSATGLLTVTQQQYDNMQSLFFKIGNSTFELTPNAQIWPRALNGTLGGNAGTIYLVVGDLGSNSGSGLDFIDGFAFLQRFYSVYDTTNNQVGLATTQYTNATTN</sequence>
<dbReference type="InterPro" id="IPR033121">
    <property type="entry name" value="PEPTIDASE_A1"/>
</dbReference>
<gene>
    <name evidence="7" type="ORF">M378DRAFT_15078</name>
</gene>
<dbReference type="InParanoid" id="A0A0C2WCN7"/>
<dbReference type="InterPro" id="IPR001461">
    <property type="entry name" value="Aspartic_peptidase_A1"/>
</dbReference>
<dbReference type="InterPro" id="IPR034164">
    <property type="entry name" value="Pepsin-like_dom"/>
</dbReference>
<dbReference type="STRING" id="946122.A0A0C2WCN7"/>
<feature type="active site" evidence="3">
    <location>
        <position position="132"/>
    </location>
</feature>
<keyword evidence="4" id="KW-0378">Hydrolase</keyword>
<proteinExistence type="inferred from homology"/>
<reference evidence="7 8" key="1">
    <citation type="submission" date="2014-04" db="EMBL/GenBank/DDBJ databases">
        <title>Evolutionary Origins and Diversification of the Mycorrhizal Mutualists.</title>
        <authorList>
            <consortium name="DOE Joint Genome Institute"/>
            <consortium name="Mycorrhizal Genomics Consortium"/>
            <person name="Kohler A."/>
            <person name="Kuo A."/>
            <person name="Nagy L.G."/>
            <person name="Floudas D."/>
            <person name="Copeland A."/>
            <person name="Barry K.W."/>
            <person name="Cichocki N."/>
            <person name="Veneault-Fourrey C."/>
            <person name="LaButti K."/>
            <person name="Lindquist E.A."/>
            <person name="Lipzen A."/>
            <person name="Lundell T."/>
            <person name="Morin E."/>
            <person name="Murat C."/>
            <person name="Riley R."/>
            <person name="Ohm R."/>
            <person name="Sun H."/>
            <person name="Tunlid A."/>
            <person name="Henrissat B."/>
            <person name="Grigoriev I.V."/>
            <person name="Hibbett D.S."/>
            <person name="Martin F."/>
        </authorList>
    </citation>
    <scope>NUCLEOTIDE SEQUENCE [LARGE SCALE GENOMIC DNA]</scope>
    <source>
        <strain evidence="7 8">Koide BX008</strain>
    </source>
</reference>
<evidence type="ECO:0000313" key="7">
    <source>
        <dbReference type="EMBL" id="KIL59047.1"/>
    </source>
</evidence>
<keyword evidence="8" id="KW-1185">Reference proteome</keyword>